<evidence type="ECO:0000313" key="3">
    <source>
        <dbReference type="Proteomes" id="UP000799118"/>
    </source>
</evidence>
<sequence length="182" mass="19447">MKLLLLRLLDHSLARRLGRNRRSILLLKLELLRLCNQLFVLSSLVVILIPSFSPTCTEIGFRVCSFHPLHLYASVSTRMLSPIFGVARVQLHQHQPYPASSASVSTSLFGFDAAGPSSNNARSDAAHANGATGTSADLAPSALPHRFPSGALEPTTNNPPSTSQTPVPIGPPSKSSSTPMPM</sequence>
<gene>
    <name evidence="2" type="ORF">BT96DRAFT_475501</name>
</gene>
<name>A0A6A4GR16_9AGAR</name>
<organism evidence="2 3">
    <name type="scientific">Gymnopus androsaceus JB14</name>
    <dbReference type="NCBI Taxonomy" id="1447944"/>
    <lineage>
        <taxon>Eukaryota</taxon>
        <taxon>Fungi</taxon>
        <taxon>Dikarya</taxon>
        <taxon>Basidiomycota</taxon>
        <taxon>Agaricomycotina</taxon>
        <taxon>Agaricomycetes</taxon>
        <taxon>Agaricomycetidae</taxon>
        <taxon>Agaricales</taxon>
        <taxon>Marasmiineae</taxon>
        <taxon>Omphalotaceae</taxon>
        <taxon>Gymnopus</taxon>
    </lineage>
</organism>
<keyword evidence="3" id="KW-1185">Reference proteome</keyword>
<evidence type="ECO:0000256" key="1">
    <source>
        <dbReference type="SAM" id="MobiDB-lite"/>
    </source>
</evidence>
<dbReference type="EMBL" id="ML769783">
    <property type="protein sequence ID" value="KAE9387740.1"/>
    <property type="molecule type" value="Genomic_DNA"/>
</dbReference>
<evidence type="ECO:0000313" key="2">
    <source>
        <dbReference type="EMBL" id="KAE9387740.1"/>
    </source>
</evidence>
<accession>A0A6A4GR16</accession>
<feature type="compositionally biased region" description="Low complexity" evidence="1">
    <location>
        <begin position="154"/>
        <end position="182"/>
    </location>
</feature>
<reference evidence="2" key="1">
    <citation type="journal article" date="2019" name="Environ. Microbiol.">
        <title>Fungal ecological strategies reflected in gene transcription - a case study of two litter decomposers.</title>
        <authorList>
            <person name="Barbi F."/>
            <person name="Kohler A."/>
            <person name="Barry K."/>
            <person name="Baskaran P."/>
            <person name="Daum C."/>
            <person name="Fauchery L."/>
            <person name="Ihrmark K."/>
            <person name="Kuo A."/>
            <person name="LaButti K."/>
            <person name="Lipzen A."/>
            <person name="Morin E."/>
            <person name="Grigoriev I.V."/>
            <person name="Henrissat B."/>
            <person name="Lindahl B."/>
            <person name="Martin F."/>
        </authorList>
    </citation>
    <scope>NUCLEOTIDE SEQUENCE</scope>
    <source>
        <strain evidence="2">JB14</strain>
    </source>
</reference>
<protein>
    <submittedName>
        <fullName evidence="2">Uncharacterized protein</fullName>
    </submittedName>
</protein>
<dbReference type="AlphaFoldDB" id="A0A6A4GR16"/>
<feature type="region of interest" description="Disordered" evidence="1">
    <location>
        <begin position="119"/>
        <end position="182"/>
    </location>
</feature>
<dbReference type="Proteomes" id="UP000799118">
    <property type="component" value="Unassembled WGS sequence"/>
</dbReference>
<proteinExistence type="predicted"/>